<dbReference type="RefSeq" id="WP_008071831.1">
    <property type="nucleotide sequence ID" value="NZ_AQWK01000004.1"/>
</dbReference>
<feature type="transmembrane region" description="Helical" evidence="1">
    <location>
        <begin position="203"/>
        <end position="224"/>
    </location>
</feature>
<dbReference type="EMBL" id="AEWJ01000067">
    <property type="protein sequence ID" value="EGD57210.1"/>
    <property type="molecule type" value="Genomic_DNA"/>
</dbReference>
<evidence type="ECO:0000256" key="1">
    <source>
        <dbReference type="SAM" id="Phobius"/>
    </source>
</evidence>
<protein>
    <submittedName>
        <fullName evidence="3">Acyltransferase 3</fullName>
    </submittedName>
</protein>
<dbReference type="InParanoid" id="F1ZDV3"/>
<feature type="transmembrane region" description="Helical" evidence="1">
    <location>
        <begin position="133"/>
        <end position="153"/>
    </location>
</feature>
<dbReference type="GO" id="GO:0000271">
    <property type="term" value="P:polysaccharide biosynthetic process"/>
    <property type="evidence" value="ECO:0007669"/>
    <property type="project" value="TreeGrafter"/>
</dbReference>
<dbReference type="Proteomes" id="UP000004728">
    <property type="component" value="Unassembled WGS sequence"/>
</dbReference>
<name>F1ZDV3_9SPHN</name>
<comment type="caution">
    <text evidence="3">The sequence shown here is derived from an EMBL/GenBank/DDBJ whole genome shotgun (WGS) entry which is preliminary data.</text>
</comment>
<dbReference type="PANTHER" id="PTHR23028">
    <property type="entry name" value="ACETYLTRANSFERASE"/>
    <property type="match status" value="1"/>
</dbReference>
<dbReference type="STRING" id="983920.Y88_3518"/>
<evidence type="ECO:0000313" key="4">
    <source>
        <dbReference type="Proteomes" id="UP000004728"/>
    </source>
</evidence>
<dbReference type="AlphaFoldDB" id="F1ZDV3"/>
<dbReference type="Pfam" id="PF01757">
    <property type="entry name" value="Acyl_transf_3"/>
    <property type="match status" value="1"/>
</dbReference>
<dbReference type="GO" id="GO:0016020">
    <property type="term" value="C:membrane"/>
    <property type="evidence" value="ECO:0007669"/>
    <property type="project" value="TreeGrafter"/>
</dbReference>
<dbReference type="OrthoDB" id="9767863at2"/>
<evidence type="ECO:0000313" key="3">
    <source>
        <dbReference type="EMBL" id="EGD57210.1"/>
    </source>
</evidence>
<keyword evidence="1" id="KW-1133">Transmembrane helix</keyword>
<feature type="domain" description="Acyltransferase 3" evidence="2">
    <location>
        <begin position="12"/>
        <end position="337"/>
    </location>
</feature>
<dbReference type="PANTHER" id="PTHR23028:SF131">
    <property type="entry name" value="BLR2367 PROTEIN"/>
    <property type="match status" value="1"/>
</dbReference>
<sequence>MPQEQVLNRNLAALTGVRFLAASAVLMFHFGAGFAHRIHAPEVMVHILTNGYLGVPLFFVLSGFIITYSHFDEAFTTGRTAHFMLARVARIYPVYLLSLLLMLPVLATPLSPIDAVSVLTMTQAWTPPASGHGYTWVMQAWTLSIEAVFYLLFPLVWPLLRRLPIAAIHGLALLSMVIIVVFGTPSISPGVKMVPLLGADTRVWIPILRMPEFALGMTLCAIFVRCDRTRAILRGTAVEIVLALAILIVMAKADTMQTKALFAPLAGLLLFALANGEGALTRLLATRPMILLGGASYALYILQGPVRALCAAIIHPPLDQFASPIVTLGAAILAFLFVEQPARRAILAPFRKRRP</sequence>
<feature type="transmembrane region" description="Helical" evidence="1">
    <location>
        <begin position="165"/>
        <end position="183"/>
    </location>
</feature>
<dbReference type="InterPro" id="IPR050879">
    <property type="entry name" value="Acyltransferase_3"/>
</dbReference>
<feature type="transmembrane region" description="Helical" evidence="1">
    <location>
        <begin position="52"/>
        <end position="71"/>
    </location>
</feature>
<dbReference type="InterPro" id="IPR002656">
    <property type="entry name" value="Acyl_transf_3_dom"/>
</dbReference>
<evidence type="ECO:0000259" key="2">
    <source>
        <dbReference type="Pfam" id="PF01757"/>
    </source>
</evidence>
<keyword evidence="3" id="KW-0012">Acyltransferase</keyword>
<dbReference type="HOGENOM" id="CLU_005679_2_5_5"/>
<feature type="transmembrane region" description="Helical" evidence="1">
    <location>
        <begin position="12"/>
        <end position="32"/>
    </location>
</feature>
<reference evidence="3 4" key="1">
    <citation type="journal article" date="2012" name="J. Bacteriol.">
        <title>Draft Genome Sequence of Novosphingobium nitrogenifigens Y88T.</title>
        <authorList>
            <person name="Strabala T.J."/>
            <person name="Macdonald L."/>
            <person name="Liu V."/>
            <person name="Smit A.M."/>
        </authorList>
    </citation>
    <scope>NUCLEOTIDE SEQUENCE [LARGE SCALE GENOMIC DNA]</scope>
    <source>
        <strain evidence="3 4">DSM 19370</strain>
    </source>
</reference>
<dbReference type="eggNOG" id="COG1835">
    <property type="taxonomic scope" value="Bacteria"/>
</dbReference>
<feature type="transmembrane region" description="Helical" evidence="1">
    <location>
        <begin position="231"/>
        <end position="250"/>
    </location>
</feature>
<keyword evidence="3" id="KW-0808">Transferase</keyword>
<proteinExistence type="predicted"/>
<organism evidence="3 4">
    <name type="scientific">Novosphingobium nitrogenifigens DSM 19370</name>
    <dbReference type="NCBI Taxonomy" id="983920"/>
    <lineage>
        <taxon>Bacteria</taxon>
        <taxon>Pseudomonadati</taxon>
        <taxon>Pseudomonadota</taxon>
        <taxon>Alphaproteobacteria</taxon>
        <taxon>Sphingomonadales</taxon>
        <taxon>Sphingomonadaceae</taxon>
        <taxon>Novosphingobium</taxon>
    </lineage>
</organism>
<keyword evidence="4" id="KW-1185">Reference proteome</keyword>
<keyword evidence="1" id="KW-0472">Membrane</keyword>
<feature type="transmembrane region" description="Helical" evidence="1">
    <location>
        <begin position="321"/>
        <end position="338"/>
    </location>
</feature>
<keyword evidence="1" id="KW-0812">Transmembrane</keyword>
<feature type="transmembrane region" description="Helical" evidence="1">
    <location>
        <begin position="92"/>
        <end position="113"/>
    </location>
</feature>
<gene>
    <name evidence="3" type="ORF">Y88_3518</name>
</gene>
<accession>F1ZDV3</accession>
<dbReference type="GO" id="GO:0016747">
    <property type="term" value="F:acyltransferase activity, transferring groups other than amino-acyl groups"/>
    <property type="evidence" value="ECO:0007669"/>
    <property type="project" value="InterPro"/>
</dbReference>
<feature type="transmembrane region" description="Helical" evidence="1">
    <location>
        <begin position="262"/>
        <end position="285"/>
    </location>
</feature>